<dbReference type="PROSITE" id="PS00965">
    <property type="entry name" value="PMI_I_1"/>
    <property type="match status" value="1"/>
</dbReference>
<dbReference type="AlphaFoldDB" id="A0A7J6KQ36"/>
<comment type="cofactor">
    <cofactor evidence="9">
        <name>Zn(2+)</name>
        <dbReference type="ChEBI" id="CHEBI:29105"/>
    </cofactor>
    <text evidence="9">Binds 1 zinc ion per subunit.</text>
</comment>
<feature type="active site" evidence="8">
    <location>
        <position position="187"/>
    </location>
</feature>
<dbReference type="InterPro" id="IPR016305">
    <property type="entry name" value="Mannose-6-P_Isomerase"/>
</dbReference>
<evidence type="ECO:0000256" key="6">
    <source>
        <dbReference type="ARBA" id="ARBA00022833"/>
    </source>
</evidence>
<reference evidence="12 13" key="1">
    <citation type="submission" date="2020-04" db="EMBL/GenBank/DDBJ databases">
        <title>Perkinsus olseni comparative genomics.</title>
        <authorList>
            <person name="Bogema D.R."/>
        </authorList>
    </citation>
    <scope>NUCLEOTIDE SEQUENCE [LARGE SCALE GENOMIC DNA]</scope>
    <source>
        <strain evidence="12">ATCC PRA-179</strain>
    </source>
</reference>
<dbReference type="NCBIfam" id="TIGR00218">
    <property type="entry name" value="manA"/>
    <property type="match status" value="1"/>
</dbReference>
<name>A0A7J6KQ36_PEROL</name>
<dbReference type="InterPro" id="IPR018050">
    <property type="entry name" value="Pmannose_isomerase-type1_CS"/>
</dbReference>
<comment type="catalytic activity">
    <reaction evidence="1">
        <text>D-mannose 6-phosphate = D-fructose 6-phosphate</text>
        <dbReference type="Rhea" id="RHEA:12356"/>
        <dbReference type="ChEBI" id="CHEBI:58735"/>
        <dbReference type="ChEBI" id="CHEBI:61527"/>
        <dbReference type="EC" id="5.3.1.8"/>
    </reaction>
</comment>
<evidence type="ECO:0000256" key="2">
    <source>
        <dbReference type="ARBA" id="ARBA00004666"/>
    </source>
</evidence>
<feature type="binding site" evidence="9">
    <location>
        <position position="42"/>
    </location>
    <ligand>
        <name>Zn(2+)</name>
        <dbReference type="ChEBI" id="CHEBI:29105"/>
    </ligand>
</feature>
<dbReference type="UniPathway" id="UPA00126">
    <property type="reaction ID" value="UER00423"/>
</dbReference>
<dbReference type="PRINTS" id="PR00714">
    <property type="entry name" value="MAN6PISMRASE"/>
</dbReference>
<dbReference type="GO" id="GO:0005829">
    <property type="term" value="C:cytosol"/>
    <property type="evidence" value="ECO:0007669"/>
    <property type="project" value="TreeGrafter"/>
</dbReference>
<feature type="binding site" evidence="9">
    <location>
        <position position="15"/>
    </location>
    <ligand>
        <name>Zn(2+)</name>
        <dbReference type="ChEBI" id="CHEBI:29105"/>
    </ligand>
</feature>
<comment type="similarity">
    <text evidence="3">Belongs to the mannose-6-phosphate isomerase type 1 family.</text>
</comment>
<dbReference type="Proteomes" id="UP000570595">
    <property type="component" value="Unassembled WGS sequence"/>
</dbReference>
<feature type="domain" description="Phosphomannose isomerase type I helical insertion" evidence="11">
    <location>
        <begin position="85"/>
        <end position="149"/>
    </location>
</feature>
<evidence type="ECO:0000256" key="3">
    <source>
        <dbReference type="ARBA" id="ARBA00010772"/>
    </source>
</evidence>
<evidence type="ECO:0000256" key="1">
    <source>
        <dbReference type="ARBA" id="ARBA00000757"/>
    </source>
</evidence>
<dbReference type="InterPro" id="IPR011051">
    <property type="entry name" value="RmlC_Cupin_sf"/>
</dbReference>
<dbReference type="OrthoDB" id="6605218at2759"/>
<dbReference type="GO" id="GO:0009298">
    <property type="term" value="P:GDP-mannose biosynthetic process"/>
    <property type="evidence" value="ECO:0007669"/>
    <property type="project" value="UniProtKB-UniPathway"/>
</dbReference>
<comment type="caution">
    <text evidence="12">The sequence shown here is derived from an EMBL/GenBank/DDBJ whole genome shotgun (WGS) entry which is preliminary data.</text>
</comment>
<evidence type="ECO:0000256" key="7">
    <source>
        <dbReference type="ARBA" id="ARBA00023235"/>
    </source>
</evidence>
<dbReference type="InterPro" id="IPR014710">
    <property type="entry name" value="RmlC-like_jellyroll"/>
</dbReference>
<dbReference type="InterPro" id="IPR046458">
    <property type="entry name" value="PMI_typeI_hel"/>
</dbReference>
<dbReference type="CDD" id="cd07011">
    <property type="entry name" value="cupin_PMI_type_I_N"/>
    <property type="match status" value="1"/>
</dbReference>
<dbReference type="PANTHER" id="PTHR10309">
    <property type="entry name" value="MANNOSE-6-PHOSPHATE ISOMERASE"/>
    <property type="match status" value="1"/>
</dbReference>
<sequence>LVHSVGIVYPISPRQALSDKALAQKLHHDRPDLYKDPNHKPEIAIALTDFVGMCGFRPVSEISAFCKRFPELGSLLGADICKQLDENADEALKNAYSTLMRADGEAVAEAITAIVSRAPAASDEAHSFAIELDRQFPGGDVGVLSVFFLNIVHMVPGQCLYLKANTPHAYVSGDIMECMACSDNVIRGGLTPKYKDIEVLLKSLVFESRPASILRPTHVKCGSECEASTYAPDDIDDFEVVKGFRERWAVKEWLDMLPSFPSSPPAERLHPSGVLERPLAPSEVLTSPEPEDQCEASTYAPDDIDDFEVVKVDAAGEGRLVPSRQCMSMGIIISGKGTINGMSVSQGEVAIRAGAEISIVPEAGTEVEVFIGACGRNY</sequence>
<feature type="domain" description="Phosphomannose isomerase type I catalytic" evidence="10">
    <location>
        <begin position="15"/>
        <end position="59"/>
    </location>
</feature>
<evidence type="ECO:0000259" key="10">
    <source>
        <dbReference type="Pfam" id="PF20511"/>
    </source>
</evidence>
<proteinExistence type="inferred from homology"/>
<dbReference type="InterPro" id="IPR001250">
    <property type="entry name" value="Man6P_Isoase-1"/>
</dbReference>
<dbReference type="Pfam" id="PF20511">
    <property type="entry name" value="PMI_typeI_cat"/>
    <property type="match status" value="1"/>
</dbReference>
<dbReference type="EMBL" id="JABAHT010001507">
    <property type="protein sequence ID" value="KAF4648962.1"/>
    <property type="molecule type" value="Genomic_DNA"/>
</dbReference>
<dbReference type="GO" id="GO:0005975">
    <property type="term" value="P:carbohydrate metabolic process"/>
    <property type="evidence" value="ECO:0007669"/>
    <property type="project" value="InterPro"/>
</dbReference>
<protein>
    <recommendedName>
        <fullName evidence="4">mannose-6-phosphate isomerase</fullName>
        <ecNumber evidence="4">5.3.1.8</ecNumber>
    </recommendedName>
</protein>
<dbReference type="PANTHER" id="PTHR10309:SF0">
    <property type="entry name" value="MANNOSE-6-PHOSPHATE ISOMERASE"/>
    <property type="match status" value="1"/>
</dbReference>
<accession>A0A7J6KQ36</accession>
<keyword evidence="7" id="KW-0413">Isomerase</keyword>
<dbReference type="Gene3D" id="1.10.441.10">
    <property type="entry name" value="Phosphomannose Isomerase, domain 2"/>
    <property type="match status" value="1"/>
</dbReference>
<evidence type="ECO:0000256" key="4">
    <source>
        <dbReference type="ARBA" id="ARBA00011956"/>
    </source>
</evidence>
<dbReference type="SUPFAM" id="SSF51182">
    <property type="entry name" value="RmlC-like cupins"/>
    <property type="match status" value="1"/>
</dbReference>
<dbReference type="Gene3D" id="2.60.120.10">
    <property type="entry name" value="Jelly Rolls"/>
    <property type="match status" value="2"/>
</dbReference>
<keyword evidence="6 9" id="KW-0862">Zinc</keyword>
<evidence type="ECO:0000313" key="12">
    <source>
        <dbReference type="EMBL" id="KAF4648962.1"/>
    </source>
</evidence>
<feature type="non-terminal residue" evidence="12">
    <location>
        <position position="378"/>
    </location>
</feature>
<dbReference type="EC" id="5.3.1.8" evidence="4"/>
<gene>
    <name evidence="12" type="ORF">FOZ61_001948</name>
</gene>
<dbReference type="Pfam" id="PF20512">
    <property type="entry name" value="PMI_typeI_hel"/>
    <property type="match status" value="1"/>
</dbReference>
<evidence type="ECO:0000313" key="13">
    <source>
        <dbReference type="Proteomes" id="UP000570595"/>
    </source>
</evidence>
<dbReference type="GO" id="GO:0008270">
    <property type="term" value="F:zinc ion binding"/>
    <property type="evidence" value="ECO:0007669"/>
    <property type="project" value="InterPro"/>
</dbReference>
<evidence type="ECO:0000256" key="9">
    <source>
        <dbReference type="PIRSR" id="PIRSR001480-2"/>
    </source>
</evidence>
<feature type="non-terminal residue" evidence="12">
    <location>
        <position position="1"/>
    </location>
</feature>
<comment type="pathway">
    <text evidence="2">Nucleotide-sugar biosynthesis; GDP-alpha-D-mannose biosynthesis; alpha-D-mannose 1-phosphate from D-fructose 6-phosphate: step 1/2.</text>
</comment>
<evidence type="ECO:0000259" key="11">
    <source>
        <dbReference type="Pfam" id="PF20512"/>
    </source>
</evidence>
<dbReference type="GO" id="GO:0004476">
    <property type="term" value="F:mannose-6-phosphate isomerase activity"/>
    <property type="evidence" value="ECO:0007669"/>
    <property type="project" value="UniProtKB-EC"/>
</dbReference>
<organism evidence="12 13">
    <name type="scientific">Perkinsus olseni</name>
    <name type="common">Perkinsus atlanticus</name>
    <dbReference type="NCBI Taxonomy" id="32597"/>
    <lineage>
        <taxon>Eukaryota</taxon>
        <taxon>Sar</taxon>
        <taxon>Alveolata</taxon>
        <taxon>Perkinsozoa</taxon>
        <taxon>Perkinsea</taxon>
        <taxon>Perkinsida</taxon>
        <taxon>Perkinsidae</taxon>
        <taxon>Perkinsus</taxon>
    </lineage>
</organism>
<keyword evidence="5 9" id="KW-0479">Metal-binding</keyword>
<dbReference type="PIRSF" id="PIRSF001480">
    <property type="entry name" value="Mannose-6-phosphate_isomerase"/>
    <property type="match status" value="1"/>
</dbReference>
<feature type="binding site" evidence="9">
    <location>
        <position position="168"/>
    </location>
    <ligand>
        <name>Zn(2+)</name>
        <dbReference type="ChEBI" id="CHEBI:29105"/>
    </ligand>
</feature>
<evidence type="ECO:0000256" key="5">
    <source>
        <dbReference type="ARBA" id="ARBA00022723"/>
    </source>
</evidence>
<evidence type="ECO:0000256" key="8">
    <source>
        <dbReference type="PIRSR" id="PIRSR001480-1"/>
    </source>
</evidence>
<dbReference type="InterPro" id="IPR046457">
    <property type="entry name" value="PMI_typeI_cat"/>
</dbReference>